<organism evidence="1 2">
    <name type="scientific">Romanomermis culicivorax</name>
    <name type="common">Nematode worm</name>
    <dbReference type="NCBI Taxonomy" id="13658"/>
    <lineage>
        <taxon>Eukaryota</taxon>
        <taxon>Metazoa</taxon>
        <taxon>Ecdysozoa</taxon>
        <taxon>Nematoda</taxon>
        <taxon>Enoplea</taxon>
        <taxon>Dorylaimia</taxon>
        <taxon>Mermithida</taxon>
        <taxon>Mermithoidea</taxon>
        <taxon>Mermithidae</taxon>
        <taxon>Romanomermis</taxon>
    </lineage>
</organism>
<evidence type="ECO:0000313" key="1">
    <source>
        <dbReference type="Proteomes" id="UP000887565"/>
    </source>
</evidence>
<keyword evidence="1" id="KW-1185">Reference proteome</keyword>
<reference evidence="2" key="1">
    <citation type="submission" date="2022-11" db="UniProtKB">
        <authorList>
            <consortium name="WormBaseParasite"/>
        </authorList>
    </citation>
    <scope>IDENTIFICATION</scope>
</reference>
<proteinExistence type="predicted"/>
<evidence type="ECO:0000313" key="2">
    <source>
        <dbReference type="WBParaSite" id="nRc.2.0.1.t48200-RA"/>
    </source>
</evidence>
<name>A0A915LAP7_ROMCU</name>
<sequence>MLAQTVRRALNLHHDRVMQQPVEQGCCNDTVAEYLAPLTEAAIGSQDNRAPLIAGVDQLEEQVAAV</sequence>
<dbReference type="WBParaSite" id="nRc.2.0.1.t48200-RA">
    <property type="protein sequence ID" value="nRc.2.0.1.t48200-RA"/>
    <property type="gene ID" value="nRc.2.0.1.g48200"/>
</dbReference>
<accession>A0A915LAP7</accession>
<dbReference type="AlphaFoldDB" id="A0A915LAP7"/>
<dbReference type="Proteomes" id="UP000887565">
    <property type="component" value="Unplaced"/>
</dbReference>
<protein>
    <submittedName>
        <fullName evidence="2">Uncharacterized protein</fullName>
    </submittedName>
</protein>